<dbReference type="GeneID" id="106814910"/>
<dbReference type="SMART" id="SM00848">
    <property type="entry name" value="Inhibitor_I29"/>
    <property type="match status" value="1"/>
</dbReference>
<evidence type="ECO:0000256" key="1">
    <source>
        <dbReference type="ARBA" id="ARBA00008455"/>
    </source>
</evidence>
<evidence type="ECO:0000313" key="11">
    <source>
        <dbReference type="RefSeq" id="XP_014674774.1"/>
    </source>
</evidence>
<evidence type="ECO:0000256" key="2">
    <source>
        <dbReference type="ARBA" id="ARBA00022670"/>
    </source>
</evidence>
<dbReference type="SUPFAM" id="SSF54001">
    <property type="entry name" value="Cysteine proteinases"/>
    <property type="match status" value="1"/>
</dbReference>
<dbReference type="InterPro" id="IPR000668">
    <property type="entry name" value="Peptidase_C1A_C"/>
</dbReference>
<keyword evidence="7" id="KW-0812">Transmembrane</keyword>
<keyword evidence="7" id="KW-0472">Membrane</keyword>
<dbReference type="PROSITE" id="PS00139">
    <property type="entry name" value="THIOL_PROTEASE_CYS"/>
    <property type="match status" value="1"/>
</dbReference>
<dbReference type="InterPro" id="IPR025660">
    <property type="entry name" value="Pept_his_AS"/>
</dbReference>
<name>A0ABM1ERF3_PRICU</name>
<dbReference type="PANTHER" id="PTHR12411">
    <property type="entry name" value="CYSTEINE PROTEASE FAMILY C1-RELATED"/>
    <property type="match status" value="1"/>
</dbReference>
<dbReference type="InterPro" id="IPR013201">
    <property type="entry name" value="Prot_inhib_I29"/>
</dbReference>
<evidence type="ECO:0000256" key="7">
    <source>
        <dbReference type="SAM" id="Phobius"/>
    </source>
</evidence>
<evidence type="ECO:0000256" key="4">
    <source>
        <dbReference type="ARBA" id="ARBA00022807"/>
    </source>
</evidence>
<keyword evidence="10" id="KW-1185">Reference proteome</keyword>
<dbReference type="CDD" id="cd02248">
    <property type="entry name" value="Peptidase_C1A"/>
    <property type="match status" value="1"/>
</dbReference>
<keyword evidence="2" id="KW-0645">Protease</keyword>
<feature type="transmembrane region" description="Helical" evidence="7">
    <location>
        <begin position="7"/>
        <end position="25"/>
    </location>
</feature>
<dbReference type="Pfam" id="PF08246">
    <property type="entry name" value="Inhibitor_I29"/>
    <property type="match status" value="1"/>
</dbReference>
<dbReference type="Gene3D" id="3.90.70.10">
    <property type="entry name" value="Cysteine proteinases"/>
    <property type="match status" value="1"/>
</dbReference>
<keyword evidence="3" id="KW-0378">Hydrolase</keyword>
<dbReference type="PRINTS" id="PR00705">
    <property type="entry name" value="PAPAIN"/>
</dbReference>
<dbReference type="InterPro" id="IPR038765">
    <property type="entry name" value="Papain-like_cys_pep_sf"/>
</dbReference>
<dbReference type="InterPro" id="IPR000169">
    <property type="entry name" value="Pept_cys_AS"/>
</dbReference>
<evidence type="ECO:0000259" key="9">
    <source>
        <dbReference type="SMART" id="SM00848"/>
    </source>
</evidence>
<feature type="domain" description="Peptidase C1A papain C-terminal" evidence="8">
    <location>
        <begin position="131"/>
        <end position="342"/>
    </location>
</feature>
<keyword evidence="6" id="KW-1015">Disulfide bond</keyword>
<organism evidence="10 11">
    <name type="scientific">Priapulus caudatus</name>
    <name type="common">Priapulid worm</name>
    <dbReference type="NCBI Taxonomy" id="37621"/>
    <lineage>
        <taxon>Eukaryota</taxon>
        <taxon>Metazoa</taxon>
        <taxon>Ecdysozoa</taxon>
        <taxon>Scalidophora</taxon>
        <taxon>Priapulida</taxon>
        <taxon>Priapulimorpha</taxon>
        <taxon>Priapulimorphida</taxon>
        <taxon>Priapulidae</taxon>
        <taxon>Priapulus</taxon>
    </lineage>
</organism>
<evidence type="ECO:0000256" key="5">
    <source>
        <dbReference type="ARBA" id="ARBA00023145"/>
    </source>
</evidence>
<dbReference type="SMART" id="SM00645">
    <property type="entry name" value="Pept_C1"/>
    <property type="match status" value="1"/>
</dbReference>
<sequence>MAAPTKYLFLHVLFCVVVILLYTYVSANTNRKIEQLFKQYIAKYNKTHVEGSKEYIFRMNVFEKSLIRHAKLNSKTVSIENAQFGINKFSDMTPEEFQVKFLKLKQEPAEPFQPLSLDLWLGNKPIATTERTQKVDWRKTNKVTAVNNQKDCGACWAFSSVEIIESMVAIRKGVLAPLSVQQMTDCARFGNRGCQGGNIETALMWLKSTNTALVSSKKYPLTWKTETCKLTNSTEGVTISSHATYGLVQNEEKMVDLIENHGPVAVAIDATLWQDYLGGVIQHHCEMNLNHAVEIVGYDLTGNVPYYIVRNSWGTDFGHSGYLYIKIGKNVCGIATSVSIVDV</sequence>
<accession>A0ABM1ERF3</accession>
<evidence type="ECO:0000259" key="8">
    <source>
        <dbReference type="SMART" id="SM00645"/>
    </source>
</evidence>
<dbReference type="PROSITE" id="PS00639">
    <property type="entry name" value="THIOL_PROTEASE_HIS"/>
    <property type="match status" value="1"/>
</dbReference>
<keyword evidence="7" id="KW-1133">Transmembrane helix</keyword>
<gene>
    <name evidence="11" type="primary">LOC106814910</name>
</gene>
<evidence type="ECO:0000256" key="3">
    <source>
        <dbReference type="ARBA" id="ARBA00022801"/>
    </source>
</evidence>
<reference evidence="11" key="1">
    <citation type="submission" date="2025-08" db="UniProtKB">
        <authorList>
            <consortium name="RefSeq"/>
        </authorList>
    </citation>
    <scope>IDENTIFICATION</scope>
</reference>
<proteinExistence type="inferred from homology"/>
<dbReference type="InterPro" id="IPR039417">
    <property type="entry name" value="Peptidase_C1A_papain-like"/>
</dbReference>
<feature type="domain" description="Cathepsin propeptide inhibitor" evidence="9">
    <location>
        <begin position="37"/>
        <end position="97"/>
    </location>
</feature>
<dbReference type="RefSeq" id="XP_014674774.1">
    <property type="nucleotide sequence ID" value="XM_014819288.1"/>
</dbReference>
<dbReference type="Proteomes" id="UP000695022">
    <property type="component" value="Unplaced"/>
</dbReference>
<dbReference type="Pfam" id="PF00112">
    <property type="entry name" value="Peptidase_C1"/>
    <property type="match status" value="1"/>
</dbReference>
<evidence type="ECO:0000313" key="10">
    <source>
        <dbReference type="Proteomes" id="UP000695022"/>
    </source>
</evidence>
<keyword evidence="5" id="KW-0865">Zymogen</keyword>
<dbReference type="InterPro" id="IPR013128">
    <property type="entry name" value="Peptidase_C1A"/>
</dbReference>
<protein>
    <submittedName>
        <fullName evidence="11">Cathepsin O-like isoform X1</fullName>
    </submittedName>
</protein>
<keyword evidence="4" id="KW-0788">Thiol protease</keyword>
<evidence type="ECO:0000256" key="6">
    <source>
        <dbReference type="ARBA" id="ARBA00023157"/>
    </source>
</evidence>
<comment type="similarity">
    <text evidence="1">Belongs to the peptidase C1 family.</text>
</comment>